<keyword evidence="5 16" id="KW-0349">Heme</keyword>
<evidence type="ECO:0000256" key="12">
    <source>
        <dbReference type="ARBA" id="ARBA00023324"/>
    </source>
</evidence>
<evidence type="ECO:0000256" key="14">
    <source>
        <dbReference type="PIRSR" id="PIRSR600823-3"/>
    </source>
</evidence>
<evidence type="ECO:0000256" key="6">
    <source>
        <dbReference type="ARBA" id="ARBA00022723"/>
    </source>
</evidence>
<evidence type="ECO:0000256" key="3">
    <source>
        <dbReference type="ARBA" id="ARBA00022525"/>
    </source>
</evidence>
<comment type="cofactor">
    <cofactor evidence="14 16">
        <name>heme b</name>
        <dbReference type="ChEBI" id="CHEBI:60344"/>
    </cofactor>
    <text evidence="14 16">Binds 1 heme b (iron(II)-protoporphyrin IX) group per subunit.</text>
</comment>
<dbReference type="SUPFAM" id="SSF48113">
    <property type="entry name" value="Heme-dependent peroxidases"/>
    <property type="match status" value="1"/>
</dbReference>
<feature type="binding site" evidence="14">
    <location>
        <position position="238"/>
    </location>
    <ligand>
        <name>Ca(2+)</name>
        <dbReference type="ChEBI" id="CHEBI:29108"/>
        <label>2</label>
    </ligand>
</feature>
<keyword evidence="12 16" id="KW-0376">Hydrogen peroxide</keyword>
<keyword evidence="19" id="KW-1185">Reference proteome</keyword>
<organism evidence="18 19">
    <name type="scientific">Canna indica</name>
    <name type="common">Indian-shot</name>
    <dbReference type="NCBI Taxonomy" id="4628"/>
    <lineage>
        <taxon>Eukaryota</taxon>
        <taxon>Viridiplantae</taxon>
        <taxon>Streptophyta</taxon>
        <taxon>Embryophyta</taxon>
        <taxon>Tracheophyta</taxon>
        <taxon>Spermatophyta</taxon>
        <taxon>Magnoliopsida</taxon>
        <taxon>Liliopsida</taxon>
        <taxon>Zingiberales</taxon>
        <taxon>Cannaceae</taxon>
        <taxon>Canna</taxon>
    </lineage>
</organism>
<evidence type="ECO:0000313" key="19">
    <source>
        <dbReference type="Proteomes" id="UP001327560"/>
    </source>
</evidence>
<evidence type="ECO:0000256" key="8">
    <source>
        <dbReference type="ARBA" id="ARBA00023002"/>
    </source>
</evidence>
<dbReference type="GO" id="GO:0042744">
    <property type="term" value="P:hydrogen peroxide catabolic process"/>
    <property type="evidence" value="ECO:0007669"/>
    <property type="project" value="UniProtKB-KW"/>
</dbReference>
<feature type="binding site" evidence="14">
    <location>
        <position position="95"/>
    </location>
    <ligand>
        <name>Ca(2+)</name>
        <dbReference type="ChEBI" id="CHEBI:29108"/>
        <label>1</label>
    </ligand>
</feature>
<feature type="binding site" description="axial binding residue" evidence="14">
    <location>
        <position position="182"/>
    </location>
    <ligand>
        <name>heme b</name>
        <dbReference type="ChEBI" id="CHEBI:60344"/>
    </ligand>
    <ligandPart>
        <name>Fe</name>
        <dbReference type="ChEBI" id="CHEBI:18248"/>
    </ligandPart>
</feature>
<dbReference type="Gene3D" id="1.10.420.10">
    <property type="entry name" value="Peroxidase, domain 2"/>
    <property type="match status" value="1"/>
</dbReference>
<dbReference type="PANTHER" id="PTHR31517">
    <property type="match status" value="1"/>
</dbReference>
<evidence type="ECO:0000256" key="9">
    <source>
        <dbReference type="ARBA" id="ARBA00023004"/>
    </source>
</evidence>
<feature type="disulfide bond" evidence="15">
    <location>
        <begin position="189"/>
        <end position="220"/>
    </location>
</feature>
<dbReference type="AlphaFoldDB" id="A0AAQ3JRX0"/>
<dbReference type="GO" id="GO:0140825">
    <property type="term" value="F:lactoperoxidase activity"/>
    <property type="evidence" value="ECO:0007669"/>
    <property type="project" value="UniProtKB-EC"/>
</dbReference>
<keyword evidence="6 14" id="KW-0479">Metal-binding</keyword>
<dbReference type="InterPro" id="IPR002016">
    <property type="entry name" value="Haem_peroxidase"/>
</dbReference>
<evidence type="ECO:0000256" key="1">
    <source>
        <dbReference type="ARBA" id="ARBA00000189"/>
    </source>
</evidence>
<comment type="similarity">
    <text evidence="16">Belongs to the peroxidase family. Classical plant (class III) peroxidase subfamily.</text>
</comment>
<evidence type="ECO:0000256" key="11">
    <source>
        <dbReference type="ARBA" id="ARBA00023283"/>
    </source>
</evidence>
<proteinExistence type="inferred from homology"/>
<dbReference type="PRINTS" id="PR00458">
    <property type="entry name" value="PEROXIDASE"/>
</dbReference>
<keyword evidence="9 14" id="KW-0408">Iron</keyword>
<reference evidence="18 19" key="1">
    <citation type="submission" date="2023-10" db="EMBL/GenBank/DDBJ databases">
        <title>Chromosome-scale genome assembly provides insights into flower coloration mechanisms of Canna indica.</title>
        <authorList>
            <person name="Li C."/>
        </authorList>
    </citation>
    <scope>NUCLEOTIDE SEQUENCE [LARGE SCALE GENOMIC DNA]</scope>
    <source>
        <tissue evidence="18">Flower</tissue>
    </source>
</reference>
<evidence type="ECO:0000259" key="17">
    <source>
        <dbReference type="PROSITE" id="PS50873"/>
    </source>
</evidence>
<keyword evidence="4 16" id="KW-0575">Peroxidase</keyword>
<name>A0AAQ3JRX0_9LILI</name>
<dbReference type="Gene3D" id="1.10.520.10">
    <property type="match status" value="1"/>
</dbReference>
<evidence type="ECO:0000256" key="4">
    <source>
        <dbReference type="ARBA" id="ARBA00022559"/>
    </source>
</evidence>
<dbReference type="EC" id="1.11.1.7" evidence="16"/>
<feature type="domain" description="Plant heme peroxidase family profile" evidence="17">
    <location>
        <begin position="76"/>
        <end position="319"/>
    </location>
</feature>
<feature type="binding site" evidence="14">
    <location>
        <position position="246"/>
    </location>
    <ligand>
        <name>Ca(2+)</name>
        <dbReference type="ChEBI" id="CHEBI:29108"/>
        <label>2</label>
    </ligand>
</feature>
<dbReference type="GO" id="GO:0020037">
    <property type="term" value="F:heme binding"/>
    <property type="evidence" value="ECO:0007669"/>
    <property type="project" value="UniProtKB-UniRule"/>
</dbReference>
<accession>A0AAQ3JRX0</accession>
<dbReference type="GO" id="GO:0006979">
    <property type="term" value="P:response to oxidative stress"/>
    <property type="evidence" value="ECO:0007669"/>
    <property type="project" value="UniProtKB-UniRule"/>
</dbReference>
<evidence type="ECO:0000256" key="16">
    <source>
        <dbReference type="RuleBase" id="RU362060"/>
    </source>
</evidence>
<comment type="subcellular location">
    <subcellularLocation>
        <location evidence="16">Secreted</location>
    </subcellularLocation>
</comment>
<evidence type="ECO:0000256" key="7">
    <source>
        <dbReference type="ARBA" id="ARBA00022837"/>
    </source>
</evidence>
<dbReference type="GO" id="GO:0046872">
    <property type="term" value="F:metal ion binding"/>
    <property type="evidence" value="ECO:0007669"/>
    <property type="project" value="UniProtKB-UniRule"/>
</dbReference>
<sequence length="322" mass="35409">MAGAREANPQGERGARRAYDRAGCCLAMSPWRWRVGDRRPVRRQGVRVARIPGGESWHQEGATHGGPQLFNRRVRCVDIGCAKFLQGRRGKVAVERDVEENKNLAVEAFETIEMTKAAVESKCPGVVTCGGILKGRKDSRVSLPHKVKPNLPRPNSTVDNLIRLFASKGLANQDLVAVSDAHTIGFSHCDQFVSRLNDYRGTALPPTTQSTHASSKRCPCTSCSRFGSNAVVVVVPFDVQTSLSFDHMYYNNLEVKMGLLATDQALFMGSRRPRPPVQELGKDKVKFFAAFVAGMDKMGSIRVERGRTGEIRKVCSKHLGAS</sequence>
<keyword evidence="10 15" id="KW-1015">Disulfide bond</keyword>
<dbReference type="PRINTS" id="PR00461">
    <property type="entry name" value="PLPEROXIDASE"/>
</dbReference>
<keyword evidence="3 16" id="KW-0964">Secreted</keyword>
<feature type="disulfide bond" evidence="15">
    <location>
        <begin position="129"/>
        <end position="315"/>
    </location>
</feature>
<protein>
    <recommendedName>
        <fullName evidence="16">Peroxidase</fullName>
        <ecNumber evidence="16">1.11.1.7</ecNumber>
    </recommendedName>
</protein>
<dbReference type="EMBL" id="CP136890">
    <property type="protein sequence ID" value="WOK95163.1"/>
    <property type="molecule type" value="Genomic_DNA"/>
</dbReference>
<evidence type="ECO:0000313" key="18">
    <source>
        <dbReference type="EMBL" id="WOK95163.1"/>
    </source>
</evidence>
<evidence type="ECO:0000256" key="15">
    <source>
        <dbReference type="PIRSR" id="PIRSR600823-5"/>
    </source>
</evidence>
<dbReference type="FunFam" id="1.10.420.10:FF:000001">
    <property type="entry name" value="Peroxidase"/>
    <property type="match status" value="1"/>
</dbReference>
<evidence type="ECO:0000256" key="2">
    <source>
        <dbReference type="ARBA" id="ARBA00002322"/>
    </source>
</evidence>
<dbReference type="GO" id="GO:0005576">
    <property type="term" value="C:extracellular region"/>
    <property type="evidence" value="ECO:0007669"/>
    <property type="project" value="UniProtKB-SubCell"/>
</dbReference>
<dbReference type="InterPro" id="IPR010255">
    <property type="entry name" value="Haem_peroxidase_sf"/>
</dbReference>
<evidence type="ECO:0000256" key="10">
    <source>
        <dbReference type="ARBA" id="ARBA00023157"/>
    </source>
</evidence>
<dbReference type="PANTHER" id="PTHR31517:SF59">
    <property type="entry name" value="PEROXIDASE"/>
    <property type="match status" value="1"/>
</dbReference>
<feature type="binding site" evidence="14">
    <location>
        <position position="183"/>
    </location>
    <ligand>
        <name>Ca(2+)</name>
        <dbReference type="ChEBI" id="CHEBI:29108"/>
        <label>2</label>
    </ligand>
</feature>
<keyword evidence="11" id="KW-0873">Pyrrolidone carboxylic acid</keyword>
<gene>
    <name evidence="18" type="ORF">Cni_G03870</name>
</gene>
<comment type="catalytic activity">
    <reaction evidence="1 16">
        <text>2 a phenolic donor + H2O2 = 2 a phenolic radical donor + 2 H2O</text>
        <dbReference type="Rhea" id="RHEA:56136"/>
        <dbReference type="ChEBI" id="CHEBI:15377"/>
        <dbReference type="ChEBI" id="CHEBI:16240"/>
        <dbReference type="ChEBI" id="CHEBI:139520"/>
        <dbReference type="ChEBI" id="CHEBI:139521"/>
        <dbReference type="EC" id="1.11.1.7"/>
    </reaction>
</comment>
<dbReference type="Proteomes" id="UP001327560">
    <property type="component" value="Chromosome 1"/>
</dbReference>
<feature type="binding site" evidence="13">
    <location>
        <position position="152"/>
    </location>
    <ligand>
        <name>substrate</name>
    </ligand>
</feature>
<evidence type="ECO:0000256" key="13">
    <source>
        <dbReference type="PIRSR" id="PIRSR600823-2"/>
    </source>
</evidence>
<dbReference type="Pfam" id="PF00141">
    <property type="entry name" value="peroxidase"/>
    <property type="match status" value="1"/>
</dbReference>
<dbReference type="PROSITE" id="PS50873">
    <property type="entry name" value="PEROXIDASE_4"/>
    <property type="match status" value="1"/>
</dbReference>
<comment type="cofactor">
    <cofactor evidence="14 16">
        <name>Ca(2+)</name>
        <dbReference type="ChEBI" id="CHEBI:29108"/>
    </cofactor>
    <text evidence="14 16">Binds 2 calcium ions per subunit.</text>
</comment>
<comment type="function">
    <text evidence="2">Removal of H(2)O(2), oxidation of toxic reductants, biosynthesis and degradation of lignin, suberization, auxin catabolism, response to environmental stresses such as wounding, pathogen attack and oxidative stress. These functions might be dependent on each isozyme/isoform in each plant tissue.</text>
</comment>
<evidence type="ECO:0000256" key="5">
    <source>
        <dbReference type="ARBA" id="ARBA00022617"/>
    </source>
</evidence>
<feature type="binding site" evidence="14">
    <location>
        <position position="241"/>
    </location>
    <ligand>
        <name>Ca(2+)</name>
        <dbReference type="ChEBI" id="CHEBI:29108"/>
        <label>2</label>
    </ligand>
</feature>
<dbReference type="InterPro" id="IPR000823">
    <property type="entry name" value="Peroxidase_pln"/>
</dbReference>
<keyword evidence="7 14" id="KW-0106">Calcium</keyword>
<keyword evidence="8 16" id="KW-0560">Oxidoreductase</keyword>